<dbReference type="EMBL" id="KQ417225">
    <property type="protein sequence ID" value="KOF93129.1"/>
    <property type="molecule type" value="Genomic_DNA"/>
</dbReference>
<proteinExistence type="predicted"/>
<protein>
    <submittedName>
        <fullName evidence="1">Uncharacterized protein</fullName>
    </submittedName>
</protein>
<reference evidence="1" key="1">
    <citation type="submission" date="2015-07" db="EMBL/GenBank/DDBJ databases">
        <title>MeaNS - Measles Nucleotide Surveillance Program.</title>
        <authorList>
            <person name="Tran T."/>
            <person name="Druce J."/>
        </authorList>
    </citation>
    <scope>NUCLEOTIDE SEQUENCE</scope>
    <source>
        <strain evidence="1">UCB-OBI-ISO-001</strain>
        <tissue evidence="1">Gonad</tissue>
    </source>
</reference>
<accession>A0A0L8HVB2</accession>
<organism evidence="1">
    <name type="scientific">Octopus bimaculoides</name>
    <name type="common">California two-spotted octopus</name>
    <dbReference type="NCBI Taxonomy" id="37653"/>
    <lineage>
        <taxon>Eukaryota</taxon>
        <taxon>Metazoa</taxon>
        <taxon>Spiralia</taxon>
        <taxon>Lophotrochozoa</taxon>
        <taxon>Mollusca</taxon>
        <taxon>Cephalopoda</taxon>
        <taxon>Coleoidea</taxon>
        <taxon>Octopodiformes</taxon>
        <taxon>Octopoda</taxon>
        <taxon>Incirrata</taxon>
        <taxon>Octopodidae</taxon>
        <taxon>Octopus</taxon>
    </lineage>
</organism>
<sequence>MSDLQKPLYSGLVMSLFILNLQTPIPVNKQQQAVYWVQHINSAGSTDVFTYFANKLGQRNGK</sequence>
<name>A0A0L8HVB2_OCTBM</name>
<evidence type="ECO:0000313" key="1">
    <source>
        <dbReference type="EMBL" id="KOF93129.1"/>
    </source>
</evidence>
<dbReference type="OrthoDB" id="6126019at2759"/>
<dbReference type="AlphaFoldDB" id="A0A0L8HVB2"/>
<gene>
    <name evidence="1" type="ORF">OCBIM_22005037mg</name>
</gene>